<evidence type="ECO:0000313" key="2">
    <source>
        <dbReference type="EMBL" id="MBO8448658.1"/>
    </source>
</evidence>
<organism evidence="2 3">
    <name type="scientific">Candidatus Cryptobacteroides merdigallinarum</name>
    <dbReference type="NCBI Taxonomy" id="2840770"/>
    <lineage>
        <taxon>Bacteria</taxon>
        <taxon>Pseudomonadati</taxon>
        <taxon>Bacteroidota</taxon>
        <taxon>Bacteroidia</taxon>
        <taxon>Bacteroidales</taxon>
        <taxon>Candidatus Cryptobacteroides</taxon>
    </lineage>
</organism>
<dbReference type="Proteomes" id="UP000810252">
    <property type="component" value="Unassembled WGS sequence"/>
</dbReference>
<accession>A0A9D9EKI8</accession>
<protein>
    <submittedName>
        <fullName evidence="2">DUF4271 domain-containing protein</fullName>
    </submittedName>
</protein>
<name>A0A9D9EKI8_9BACT</name>
<dbReference type="InterPro" id="IPR025367">
    <property type="entry name" value="DUF4271"/>
</dbReference>
<evidence type="ECO:0000256" key="1">
    <source>
        <dbReference type="SAM" id="Phobius"/>
    </source>
</evidence>
<reference evidence="2" key="1">
    <citation type="submission" date="2020-10" db="EMBL/GenBank/DDBJ databases">
        <authorList>
            <person name="Gilroy R."/>
        </authorList>
    </citation>
    <scope>NUCLEOTIDE SEQUENCE</scope>
    <source>
        <strain evidence="2">20514</strain>
    </source>
</reference>
<feature type="transmembrane region" description="Helical" evidence="1">
    <location>
        <begin position="156"/>
        <end position="173"/>
    </location>
</feature>
<comment type="caution">
    <text evidence="2">The sequence shown here is derived from an EMBL/GenBank/DDBJ whole genome shotgun (WGS) entry which is preliminary data.</text>
</comment>
<keyword evidence="1" id="KW-0812">Transmembrane</keyword>
<gene>
    <name evidence="2" type="ORF">IAC29_05235</name>
</gene>
<feature type="transmembrane region" description="Helical" evidence="1">
    <location>
        <begin position="125"/>
        <end position="150"/>
    </location>
</feature>
<feature type="transmembrane region" description="Helical" evidence="1">
    <location>
        <begin position="85"/>
        <end position="104"/>
    </location>
</feature>
<dbReference type="Pfam" id="PF14093">
    <property type="entry name" value="DUF4271"/>
    <property type="match status" value="1"/>
</dbReference>
<dbReference type="AlphaFoldDB" id="A0A9D9EKI8"/>
<sequence>MDYTGIISAVLVIAGILLVRNITNVLPSLFACLLRWKECLNLENSMRLAIDRNIFAVYMILPFCLTASGYRLYSPDFLSGLPPFTYFACICGIFAGFDLLRFLSTRLIRRPKVGEKTFRAAFRTSASFFCIMASIVLAASGICSFSGVSPDITRKILLYCILAVYLVFLFRKFQIFKNTCSFFTAFLYLCVLEILPGGALVLTAVFL</sequence>
<feature type="transmembrane region" description="Helical" evidence="1">
    <location>
        <begin position="6"/>
        <end position="34"/>
    </location>
</feature>
<reference evidence="2" key="2">
    <citation type="journal article" date="2021" name="PeerJ">
        <title>Extensive microbial diversity within the chicken gut microbiome revealed by metagenomics and culture.</title>
        <authorList>
            <person name="Gilroy R."/>
            <person name="Ravi A."/>
            <person name="Getino M."/>
            <person name="Pursley I."/>
            <person name="Horton D.L."/>
            <person name="Alikhan N.F."/>
            <person name="Baker D."/>
            <person name="Gharbi K."/>
            <person name="Hall N."/>
            <person name="Watson M."/>
            <person name="Adriaenssens E.M."/>
            <person name="Foster-Nyarko E."/>
            <person name="Jarju S."/>
            <person name="Secka A."/>
            <person name="Antonio M."/>
            <person name="Oren A."/>
            <person name="Chaudhuri R.R."/>
            <person name="La Ragione R."/>
            <person name="Hildebrand F."/>
            <person name="Pallen M.J."/>
        </authorList>
    </citation>
    <scope>NUCLEOTIDE SEQUENCE</scope>
    <source>
        <strain evidence="2">20514</strain>
    </source>
</reference>
<keyword evidence="1" id="KW-0472">Membrane</keyword>
<proteinExistence type="predicted"/>
<feature type="transmembrane region" description="Helical" evidence="1">
    <location>
        <begin position="55"/>
        <end position="73"/>
    </location>
</feature>
<feature type="transmembrane region" description="Helical" evidence="1">
    <location>
        <begin position="185"/>
        <end position="206"/>
    </location>
</feature>
<evidence type="ECO:0000313" key="3">
    <source>
        <dbReference type="Proteomes" id="UP000810252"/>
    </source>
</evidence>
<keyword evidence="1" id="KW-1133">Transmembrane helix</keyword>
<dbReference type="EMBL" id="JADIMQ010000076">
    <property type="protein sequence ID" value="MBO8448658.1"/>
    <property type="molecule type" value="Genomic_DNA"/>
</dbReference>